<dbReference type="EMBL" id="JADJEV010000003">
    <property type="protein sequence ID" value="MBK6972857.1"/>
    <property type="molecule type" value="Genomic_DNA"/>
</dbReference>
<evidence type="ECO:0000313" key="2">
    <source>
        <dbReference type="EMBL" id="MBK6972857.1"/>
    </source>
</evidence>
<comment type="caution">
    <text evidence="2">The sequence shown here is derived from an EMBL/GenBank/DDBJ whole genome shotgun (WGS) entry which is preliminary data.</text>
</comment>
<protein>
    <submittedName>
        <fullName evidence="2">PIN domain-containing protein</fullName>
    </submittedName>
</protein>
<dbReference type="SUPFAM" id="SSF88723">
    <property type="entry name" value="PIN domain-like"/>
    <property type="match status" value="1"/>
</dbReference>
<proteinExistence type="predicted"/>
<evidence type="ECO:0000313" key="3">
    <source>
        <dbReference type="Proteomes" id="UP000807785"/>
    </source>
</evidence>
<dbReference type="Proteomes" id="UP000807785">
    <property type="component" value="Unassembled WGS sequence"/>
</dbReference>
<dbReference type="AlphaFoldDB" id="A0A9D7E842"/>
<dbReference type="InterPro" id="IPR029060">
    <property type="entry name" value="PIN-like_dom_sf"/>
</dbReference>
<dbReference type="InterPro" id="IPR002716">
    <property type="entry name" value="PIN_dom"/>
</dbReference>
<accession>A0A9D7E842</accession>
<dbReference type="Pfam" id="PF13470">
    <property type="entry name" value="PIN_3"/>
    <property type="match status" value="1"/>
</dbReference>
<sequence length="136" mass="14795">MRVFLDANILFSAAKSDGAVRRLLHLLLERGHECWADAYVVAEARRNLAAKGPEALQALDALLPRLSVAETTPVAAEPADTDWLPEKDRPVLAAAIRWQCDALVTGDRTHFGAGYGRRFGGVAIHSPRSLAERILA</sequence>
<organism evidence="2 3">
    <name type="scientific">Candidatus Methylophosphatis roskildensis</name>
    <dbReference type="NCBI Taxonomy" id="2899263"/>
    <lineage>
        <taxon>Bacteria</taxon>
        <taxon>Pseudomonadati</taxon>
        <taxon>Pseudomonadota</taxon>
        <taxon>Betaproteobacteria</taxon>
        <taxon>Nitrosomonadales</taxon>
        <taxon>Sterolibacteriaceae</taxon>
        <taxon>Candidatus Methylophosphatis</taxon>
    </lineage>
</organism>
<reference evidence="3" key="1">
    <citation type="journal article" date="2021" name="Nat. Commun.">
        <title>Connecting structure to function with the recovery of over 1000 high-quality metagenome-assembled genomes from activated sludge using long-read sequencing.</title>
        <authorList>
            <person name="Singleton C.M."/>
            <person name="Petriglieri F."/>
            <person name="Kristensen J.M."/>
            <person name="Kirkegaard R.H."/>
            <person name="Michaelsen T.Y."/>
            <person name="Andersen M.H."/>
            <person name="Kondrotaite Z."/>
            <person name="Karst S.M."/>
            <person name="Dueholm M.S."/>
            <person name="Nielsen P.H."/>
            <person name="Albertsen M."/>
        </authorList>
    </citation>
    <scope>NUCLEOTIDE SEQUENCE [LARGE SCALE GENOMIC DNA]</scope>
</reference>
<name>A0A9D7E842_9PROT</name>
<dbReference type="Gene3D" id="3.40.50.1010">
    <property type="entry name" value="5'-nuclease"/>
    <property type="match status" value="1"/>
</dbReference>
<gene>
    <name evidence="2" type="ORF">IPH26_07820</name>
</gene>
<evidence type="ECO:0000259" key="1">
    <source>
        <dbReference type="Pfam" id="PF13470"/>
    </source>
</evidence>
<feature type="domain" description="PIN" evidence="1">
    <location>
        <begin position="2"/>
        <end position="108"/>
    </location>
</feature>